<dbReference type="GO" id="GO:0003984">
    <property type="term" value="F:acetolactate synthase activity"/>
    <property type="evidence" value="ECO:0007669"/>
    <property type="project" value="UniProtKB-EC"/>
</dbReference>
<evidence type="ECO:0000256" key="2">
    <source>
        <dbReference type="ARBA" id="ARBA00005025"/>
    </source>
</evidence>
<dbReference type="EMBL" id="FWXI01000009">
    <property type="protein sequence ID" value="SMC78765.1"/>
    <property type="molecule type" value="Genomic_DNA"/>
</dbReference>
<dbReference type="Pfam" id="PF02776">
    <property type="entry name" value="TPP_enzyme_N"/>
    <property type="match status" value="1"/>
</dbReference>
<sequence length="555" mass="59568">MKLTGSNVIINCLLELGVDTVFGYPGGQIMPLYDALYDAPLKHILTVHEQGAAHAADGYARATGRVGVCIATSGPGATNLVTGLATAFMDSSPVVAITGQVPTALLGRDSFQEIDITGITMAVTKHNFLVRDVTDLADTIRQAFAIASSGRPGPVLVDVPRDILISTVDYCLEMIEPNCVPQPEEYLPGKETQAAADVLAAAKRPVMVIGGGVKAGKAEQSVLKLAEVSGMPVASTLMGLGAFDAEHHQFLGLTGMHGHKAANLAVSEADVIIAVGTRFSDRVTGDPKRYATGKTIIHLDVDIAEFDKNIAADISILGDLSLALTHIANCLPHKAEHGLTAWWDQIERWRREFPIIYQEDQLTPPWIMRHMSDATRELPVTWVTDVGQHQMWAAQHLKINRSRSWLTSGGLGTMGFGVPAALGAQAGCPERKVVVIAGDGGFKMTGMELYTIVSNRLPLICVIINNRSLGMVRQWQCLFFDERYSATSLPEFDFVGFVRACGAMALPAATPHEFETAFAEALVANIPAVIIADVDPDLIVTPMTAPGQPINQFLE</sequence>
<dbReference type="GO" id="GO:0009099">
    <property type="term" value="P:L-valine biosynthetic process"/>
    <property type="evidence" value="ECO:0007669"/>
    <property type="project" value="UniProtKB-UniPathway"/>
</dbReference>
<evidence type="ECO:0000313" key="17">
    <source>
        <dbReference type="Proteomes" id="UP000192738"/>
    </source>
</evidence>
<evidence type="ECO:0000256" key="12">
    <source>
        <dbReference type="RuleBase" id="RU003591"/>
    </source>
</evidence>
<dbReference type="FunFam" id="3.40.50.970:FF:000007">
    <property type="entry name" value="Acetolactate synthase"/>
    <property type="match status" value="1"/>
</dbReference>
<protein>
    <recommendedName>
        <fullName evidence="4 12">Acetolactate synthase</fullName>
        <ecNumber evidence="4 12">2.2.1.6</ecNumber>
    </recommendedName>
</protein>
<dbReference type="InterPro" id="IPR011766">
    <property type="entry name" value="TPP_enzyme_TPP-bd"/>
</dbReference>
<dbReference type="RefSeq" id="WP_084575947.1">
    <property type="nucleotide sequence ID" value="NZ_CP155572.1"/>
</dbReference>
<evidence type="ECO:0000256" key="4">
    <source>
        <dbReference type="ARBA" id="ARBA00013145"/>
    </source>
</evidence>
<gene>
    <name evidence="16" type="ORF">SAMN04488500_10941</name>
</gene>
<dbReference type="AlphaFoldDB" id="A0A1W2C0L2"/>
<dbReference type="InterPro" id="IPR029035">
    <property type="entry name" value="DHS-like_NAD/FAD-binding_dom"/>
</dbReference>
<evidence type="ECO:0000259" key="13">
    <source>
        <dbReference type="Pfam" id="PF00205"/>
    </source>
</evidence>
<dbReference type="InterPro" id="IPR012000">
    <property type="entry name" value="Thiamin_PyroP_enz_cen_dom"/>
</dbReference>
<dbReference type="InterPro" id="IPR029061">
    <property type="entry name" value="THDP-binding"/>
</dbReference>
<evidence type="ECO:0000256" key="9">
    <source>
        <dbReference type="ARBA" id="ARBA00023052"/>
    </source>
</evidence>
<dbReference type="GO" id="GO:0000287">
    <property type="term" value="F:magnesium ion binding"/>
    <property type="evidence" value="ECO:0007669"/>
    <property type="project" value="UniProtKB-UniRule"/>
</dbReference>
<comment type="pathway">
    <text evidence="1 12">Amino-acid biosynthesis; L-isoleucine biosynthesis; L-isoleucine from 2-oxobutanoate: step 1/4.</text>
</comment>
<comment type="pathway">
    <text evidence="2 12">Amino-acid biosynthesis; L-valine biosynthesis; L-valine from pyruvate: step 1/4.</text>
</comment>
<evidence type="ECO:0000256" key="10">
    <source>
        <dbReference type="ARBA" id="ARBA00023304"/>
    </source>
</evidence>
<dbReference type="CDD" id="cd02015">
    <property type="entry name" value="TPP_AHAS"/>
    <property type="match status" value="1"/>
</dbReference>
<evidence type="ECO:0000256" key="7">
    <source>
        <dbReference type="ARBA" id="ARBA00022723"/>
    </source>
</evidence>
<evidence type="ECO:0000256" key="5">
    <source>
        <dbReference type="ARBA" id="ARBA00022605"/>
    </source>
</evidence>
<dbReference type="STRING" id="112901.SAMN04488500_10941"/>
<comment type="catalytic activity">
    <reaction evidence="11 12">
        <text>2 pyruvate + H(+) = (2S)-2-acetolactate + CO2</text>
        <dbReference type="Rhea" id="RHEA:25249"/>
        <dbReference type="ChEBI" id="CHEBI:15361"/>
        <dbReference type="ChEBI" id="CHEBI:15378"/>
        <dbReference type="ChEBI" id="CHEBI:16526"/>
        <dbReference type="ChEBI" id="CHEBI:58476"/>
        <dbReference type="EC" id="2.2.1.6"/>
    </reaction>
</comment>
<dbReference type="Pfam" id="PF02775">
    <property type="entry name" value="TPP_enzyme_C"/>
    <property type="match status" value="1"/>
</dbReference>
<name>A0A1W2C0L2_9FIRM</name>
<keyword evidence="6 12" id="KW-0808">Transferase</keyword>
<dbReference type="InterPro" id="IPR000399">
    <property type="entry name" value="TPP-bd_CS"/>
</dbReference>
<dbReference type="Gene3D" id="3.40.50.970">
    <property type="match status" value="2"/>
</dbReference>
<organism evidence="16 17">
    <name type="scientific">Sporomusa malonica</name>
    <dbReference type="NCBI Taxonomy" id="112901"/>
    <lineage>
        <taxon>Bacteria</taxon>
        <taxon>Bacillati</taxon>
        <taxon>Bacillota</taxon>
        <taxon>Negativicutes</taxon>
        <taxon>Selenomonadales</taxon>
        <taxon>Sporomusaceae</taxon>
        <taxon>Sporomusa</taxon>
    </lineage>
</organism>
<keyword evidence="8 12" id="KW-0460">Magnesium</keyword>
<evidence type="ECO:0000256" key="11">
    <source>
        <dbReference type="ARBA" id="ARBA00048670"/>
    </source>
</evidence>
<dbReference type="Proteomes" id="UP000192738">
    <property type="component" value="Unassembled WGS sequence"/>
</dbReference>
<comment type="cofactor">
    <cofactor evidence="12">
        <name>thiamine diphosphate</name>
        <dbReference type="ChEBI" id="CHEBI:58937"/>
    </cofactor>
    <text evidence="12">Binds 1 thiamine pyrophosphate per subunit.</text>
</comment>
<dbReference type="GO" id="GO:0030976">
    <property type="term" value="F:thiamine pyrophosphate binding"/>
    <property type="evidence" value="ECO:0007669"/>
    <property type="project" value="UniProtKB-UniRule"/>
</dbReference>
<dbReference type="GO" id="GO:0005948">
    <property type="term" value="C:acetolactate synthase complex"/>
    <property type="evidence" value="ECO:0007669"/>
    <property type="project" value="TreeGrafter"/>
</dbReference>
<feature type="domain" description="Thiamine pyrophosphate enzyme TPP-binding" evidence="14">
    <location>
        <begin position="385"/>
        <end position="531"/>
    </location>
</feature>
<dbReference type="Gene3D" id="3.40.50.1220">
    <property type="entry name" value="TPP-binding domain"/>
    <property type="match status" value="1"/>
</dbReference>
<dbReference type="CDD" id="cd07035">
    <property type="entry name" value="TPP_PYR_POX_like"/>
    <property type="match status" value="1"/>
</dbReference>
<accession>A0A1W2C0L2</accession>
<dbReference type="PANTHER" id="PTHR18968:SF13">
    <property type="entry name" value="ACETOLACTATE SYNTHASE CATALYTIC SUBUNIT, MITOCHONDRIAL"/>
    <property type="match status" value="1"/>
</dbReference>
<dbReference type="GO" id="GO:0050660">
    <property type="term" value="F:flavin adenine dinucleotide binding"/>
    <property type="evidence" value="ECO:0007669"/>
    <property type="project" value="InterPro"/>
</dbReference>
<feature type="domain" description="Thiamine pyrophosphate enzyme central" evidence="13">
    <location>
        <begin position="193"/>
        <end position="326"/>
    </location>
</feature>
<comment type="similarity">
    <text evidence="3 12">Belongs to the TPP enzyme family.</text>
</comment>
<dbReference type="InterPro" id="IPR012846">
    <property type="entry name" value="Acetolactate_synth_lsu"/>
</dbReference>
<dbReference type="PROSITE" id="PS00187">
    <property type="entry name" value="TPP_ENZYMES"/>
    <property type="match status" value="1"/>
</dbReference>
<evidence type="ECO:0000259" key="14">
    <source>
        <dbReference type="Pfam" id="PF02775"/>
    </source>
</evidence>
<dbReference type="InterPro" id="IPR039368">
    <property type="entry name" value="AHAS_TPP"/>
</dbReference>
<proteinExistence type="inferred from homology"/>
<keyword evidence="9 12" id="KW-0786">Thiamine pyrophosphate</keyword>
<evidence type="ECO:0000256" key="3">
    <source>
        <dbReference type="ARBA" id="ARBA00007812"/>
    </source>
</evidence>
<keyword evidence="7 12" id="KW-0479">Metal-binding</keyword>
<dbReference type="PANTHER" id="PTHR18968">
    <property type="entry name" value="THIAMINE PYROPHOSPHATE ENZYMES"/>
    <property type="match status" value="1"/>
</dbReference>
<feature type="domain" description="Thiamine pyrophosphate enzyme N-terminal TPP-binding" evidence="15">
    <location>
        <begin position="4"/>
        <end position="117"/>
    </location>
</feature>
<keyword evidence="10 12" id="KW-0100">Branched-chain amino acid biosynthesis</keyword>
<dbReference type="InterPro" id="IPR045229">
    <property type="entry name" value="TPP_enz"/>
</dbReference>
<keyword evidence="17" id="KW-1185">Reference proteome</keyword>
<evidence type="ECO:0000256" key="8">
    <source>
        <dbReference type="ARBA" id="ARBA00022842"/>
    </source>
</evidence>
<dbReference type="FunFam" id="3.40.50.1220:FF:000008">
    <property type="entry name" value="Acetolactate synthase"/>
    <property type="match status" value="1"/>
</dbReference>
<dbReference type="GO" id="GO:0009097">
    <property type="term" value="P:isoleucine biosynthetic process"/>
    <property type="evidence" value="ECO:0007669"/>
    <property type="project" value="UniProtKB-UniPathway"/>
</dbReference>
<comment type="cofactor">
    <cofactor evidence="12">
        <name>Mg(2+)</name>
        <dbReference type="ChEBI" id="CHEBI:18420"/>
    </cofactor>
    <text evidence="12">Binds 1 Mg(2+) ion per subunit.</text>
</comment>
<dbReference type="SUPFAM" id="SSF52467">
    <property type="entry name" value="DHS-like NAD/FAD-binding domain"/>
    <property type="match status" value="1"/>
</dbReference>
<dbReference type="OrthoDB" id="4494979at2"/>
<evidence type="ECO:0000259" key="15">
    <source>
        <dbReference type="Pfam" id="PF02776"/>
    </source>
</evidence>
<evidence type="ECO:0000256" key="6">
    <source>
        <dbReference type="ARBA" id="ARBA00022679"/>
    </source>
</evidence>
<dbReference type="InterPro" id="IPR012001">
    <property type="entry name" value="Thiamin_PyroP_enz_TPP-bd_dom"/>
</dbReference>
<keyword evidence="5 12" id="KW-0028">Amino-acid biosynthesis</keyword>
<dbReference type="NCBIfam" id="TIGR00118">
    <property type="entry name" value="acolac_lg"/>
    <property type="match status" value="1"/>
</dbReference>
<dbReference type="UniPathway" id="UPA00047">
    <property type="reaction ID" value="UER00055"/>
</dbReference>
<evidence type="ECO:0000313" key="16">
    <source>
        <dbReference type="EMBL" id="SMC78765.1"/>
    </source>
</evidence>
<evidence type="ECO:0000256" key="1">
    <source>
        <dbReference type="ARBA" id="ARBA00004974"/>
    </source>
</evidence>
<dbReference type="UniPathway" id="UPA00049">
    <property type="reaction ID" value="UER00059"/>
</dbReference>
<dbReference type="SUPFAM" id="SSF52518">
    <property type="entry name" value="Thiamin diphosphate-binding fold (THDP-binding)"/>
    <property type="match status" value="2"/>
</dbReference>
<dbReference type="Pfam" id="PF00205">
    <property type="entry name" value="TPP_enzyme_M"/>
    <property type="match status" value="1"/>
</dbReference>
<reference evidence="16 17" key="1">
    <citation type="submission" date="2017-04" db="EMBL/GenBank/DDBJ databases">
        <authorList>
            <person name="Afonso C.L."/>
            <person name="Miller P.J."/>
            <person name="Scott M.A."/>
            <person name="Spackman E."/>
            <person name="Goraichik I."/>
            <person name="Dimitrov K.M."/>
            <person name="Suarez D.L."/>
            <person name="Swayne D.E."/>
        </authorList>
    </citation>
    <scope>NUCLEOTIDE SEQUENCE [LARGE SCALE GENOMIC DNA]</scope>
    <source>
        <strain evidence="16 17">DSM 5090</strain>
    </source>
</reference>
<dbReference type="EC" id="2.2.1.6" evidence="4 12"/>